<proteinExistence type="inferred from homology"/>
<gene>
    <name evidence="4" type="ORF">FSB_LOCUS16453</name>
</gene>
<dbReference type="AlphaFoldDB" id="A0A2N9FNU2"/>
<dbReference type="PROSITE" id="PS51375">
    <property type="entry name" value="PPR"/>
    <property type="match status" value="3"/>
</dbReference>
<sequence length="364" mass="41107">MPQISNLSTLPFFSSSTYQRFIFQSLQSKCISSSSSPVPSQQHISHLILDQKSFSQALETFKWASKLPNFTHSQSTYRALIHKLCGFRRFDIVQELLHEMPNTIGVPPDEDIFITIVRGLGRAHMAKRVIKVVDLVTQFGKKPSLKIFNSILDVLVKEDIDLARNFYRKKMMGSEENLVQALVLLEKCFNLGFVPDVVTVTKVLEVLCNVGRVTEAVDILERLESKGSVVDVVAHNTLIKGFCRLGKVKSWASLFEGDGERKGCLPNVDTYNILISGCCESEMLDLALDLFNEMKTDGINWNFVTYDTLIKRFVCSGGRVEDGFKILEIMEDSKEGSGGRLSPYDSVLYGLCIRRISWMKHSHF</sequence>
<feature type="repeat" description="PPR" evidence="3">
    <location>
        <begin position="196"/>
        <end position="230"/>
    </location>
</feature>
<dbReference type="PANTHER" id="PTHR47933">
    <property type="entry name" value="PENTATRICOPEPTIDE REPEAT-CONTAINING PROTEIN 1, MITOCHONDRIAL"/>
    <property type="match status" value="1"/>
</dbReference>
<protein>
    <recommendedName>
        <fullName evidence="5">Pentacotripeptide-repeat region of PRORP domain-containing protein</fullName>
    </recommendedName>
</protein>
<evidence type="ECO:0000256" key="2">
    <source>
        <dbReference type="ARBA" id="ARBA00022737"/>
    </source>
</evidence>
<keyword evidence="2" id="KW-0677">Repeat</keyword>
<dbReference type="NCBIfam" id="TIGR00756">
    <property type="entry name" value="PPR"/>
    <property type="match status" value="2"/>
</dbReference>
<dbReference type="InterPro" id="IPR011990">
    <property type="entry name" value="TPR-like_helical_dom_sf"/>
</dbReference>
<dbReference type="Pfam" id="PF13041">
    <property type="entry name" value="PPR_2"/>
    <property type="match status" value="2"/>
</dbReference>
<dbReference type="InterPro" id="IPR051240">
    <property type="entry name" value="Mito_RNA-Proc/Resp"/>
</dbReference>
<feature type="repeat" description="PPR" evidence="3">
    <location>
        <begin position="267"/>
        <end position="301"/>
    </location>
</feature>
<accession>A0A2N9FNU2</accession>
<name>A0A2N9FNU2_FAGSY</name>
<feature type="repeat" description="PPR" evidence="3">
    <location>
        <begin position="231"/>
        <end position="266"/>
    </location>
</feature>
<dbReference type="Gene3D" id="1.25.40.10">
    <property type="entry name" value="Tetratricopeptide repeat domain"/>
    <property type="match status" value="3"/>
</dbReference>
<dbReference type="Pfam" id="PF01535">
    <property type="entry name" value="PPR"/>
    <property type="match status" value="1"/>
</dbReference>
<comment type="similarity">
    <text evidence="1">Belongs to the PPR family. P subfamily.</text>
</comment>
<evidence type="ECO:0000313" key="4">
    <source>
        <dbReference type="EMBL" id="SPC88571.1"/>
    </source>
</evidence>
<evidence type="ECO:0008006" key="5">
    <source>
        <dbReference type="Google" id="ProtNLM"/>
    </source>
</evidence>
<dbReference type="EMBL" id="OIVN01001002">
    <property type="protein sequence ID" value="SPC88571.1"/>
    <property type="molecule type" value="Genomic_DNA"/>
</dbReference>
<evidence type="ECO:0000256" key="3">
    <source>
        <dbReference type="PROSITE-ProRule" id="PRU00708"/>
    </source>
</evidence>
<reference evidence="4" key="1">
    <citation type="submission" date="2018-02" db="EMBL/GenBank/DDBJ databases">
        <authorList>
            <person name="Cohen D.B."/>
            <person name="Kent A.D."/>
        </authorList>
    </citation>
    <scope>NUCLEOTIDE SEQUENCE</scope>
</reference>
<dbReference type="PANTHER" id="PTHR47933:SF59">
    <property type="entry name" value="SAP DOMAIN-CONTAINING PROTEIN"/>
    <property type="match status" value="1"/>
</dbReference>
<dbReference type="GO" id="GO:0003729">
    <property type="term" value="F:mRNA binding"/>
    <property type="evidence" value="ECO:0007669"/>
    <property type="project" value="TreeGrafter"/>
</dbReference>
<organism evidence="4">
    <name type="scientific">Fagus sylvatica</name>
    <name type="common">Beechnut</name>
    <dbReference type="NCBI Taxonomy" id="28930"/>
    <lineage>
        <taxon>Eukaryota</taxon>
        <taxon>Viridiplantae</taxon>
        <taxon>Streptophyta</taxon>
        <taxon>Embryophyta</taxon>
        <taxon>Tracheophyta</taxon>
        <taxon>Spermatophyta</taxon>
        <taxon>Magnoliopsida</taxon>
        <taxon>eudicotyledons</taxon>
        <taxon>Gunneridae</taxon>
        <taxon>Pentapetalae</taxon>
        <taxon>rosids</taxon>
        <taxon>fabids</taxon>
        <taxon>Fagales</taxon>
        <taxon>Fagaceae</taxon>
        <taxon>Fagus</taxon>
    </lineage>
</organism>
<evidence type="ECO:0000256" key="1">
    <source>
        <dbReference type="ARBA" id="ARBA00007626"/>
    </source>
</evidence>
<dbReference type="InterPro" id="IPR002885">
    <property type="entry name" value="PPR_rpt"/>
</dbReference>